<evidence type="ECO:0000256" key="1">
    <source>
        <dbReference type="SAM" id="SignalP"/>
    </source>
</evidence>
<dbReference type="AlphaFoldDB" id="A0A1F8B032"/>
<evidence type="ECO:0000313" key="2">
    <source>
        <dbReference type="EMBL" id="OGM56845.1"/>
    </source>
</evidence>
<dbReference type="Gene3D" id="2.180.10.10">
    <property type="entry name" value="RHS repeat-associated core"/>
    <property type="match status" value="1"/>
</dbReference>
<feature type="signal peptide" evidence="1">
    <location>
        <begin position="1"/>
        <end position="24"/>
    </location>
</feature>
<evidence type="ECO:0000313" key="3">
    <source>
        <dbReference type="Proteomes" id="UP000177501"/>
    </source>
</evidence>
<dbReference type="Proteomes" id="UP000177501">
    <property type="component" value="Unassembled WGS sequence"/>
</dbReference>
<dbReference type="PANTHER" id="PTHR32305:SF15">
    <property type="entry name" value="PROTEIN RHSA-RELATED"/>
    <property type="match status" value="1"/>
</dbReference>
<dbReference type="InterPro" id="IPR050708">
    <property type="entry name" value="T6SS_VgrG/RHS"/>
</dbReference>
<dbReference type="STRING" id="1802514.A2955_00670"/>
<proteinExistence type="predicted"/>
<name>A0A1F8B032_9BACT</name>
<dbReference type="EMBL" id="MGHA01000072">
    <property type="protein sequence ID" value="OGM56845.1"/>
    <property type="molecule type" value="Genomic_DNA"/>
</dbReference>
<dbReference type="PANTHER" id="PTHR32305">
    <property type="match status" value="1"/>
</dbReference>
<comment type="caution">
    <text evidence="2">The sequence shown here is derived from an EMBL/GenBank/DDBJ whole genome shotgun (WGS) entry which is preliminary data.</text>
</comment>
<organism evidence="2 3">
    <name type="scientific">Candidatus Woesebacteria bacterium RIFCSPLOWO2_01_FULL_37_19</name>
    <dbReference type="NCBI Taxonomy" id="1802514"/>
    <lineage>
        <taxon>Bacteria</taxon>
        <taxon>Candidatus Woeseibacteriota</taxon>
    </lineage>
</organism>
<sequence length="398" mass="44539">MKLKTCPRIVVSCWLLVISLFVFASDVDAAETLYYLHQDHLGSTALVTDVGGKVSAKQLYYPFGQVRALSGQLPTDRGYLSQISDFDETGLDYYQSLYVNPIIGKFIQPDKNQKNKYNFSGVRKRYNLSEYNIGSKKRAARSENNPTLGRESTGIIDKSPNVNVADIASTVLKNVTLKNSPVEKNAVSSVDSMPLTEWGRNIKELYEAYKNTSGWWNNNEEGNFEPLDLANLIISFELSPLFSEPELSQPEVKNILAEATTRWFYTKCAYEGGGTCPGVTANAIFNWLGGGMGTAKRRWGELFIDENGIIRPNVETDIINRITPQYVQNNPISDFIVSNIINPMDKSWTNIVGPGSADRPIYWGNLFGFETKPKNYFLKFGEGSSAFYVLSILQSQGR</sequence>
<feature type="chain" id="PRO_5009534969" evidence="1">
    <location>
        <begin position="25"/>
        <end position="398"/>
    </location>
</feature>
<keyword evidence="1" id="KW-0732">Signal</keyword>
<gene>
    <name evidence="2" type="ORF">A2955_00670</name>
</gene>
<protein>
    <submittedName>
        <fullName evidence="2">Uncharacterized protein</fullName>
    </submittedName>
</protein>
<reference evidence="2 3" key="1">
    <citation type="journal article" date="2016" name="Nat. Commun.">
        <title>Thousands of microbial genomes shed light on interconnected biogeochemical processes in an aquifer system.</title>
        <authorList>
            <person name="Anantharaman K."/>
            <person name="Brown C.T."/>
            <person name="Hug L.A."/>
            <person name="Sharon I."/>
            <person name="Castelle C.J."/>
            <person name="Probst A.J."/>
            <person name="Thomas B.C."/>
            <person name="Singh A."/>
            <person name="Wilkins M.J."/>
            <person name="Karaoz U."/>
            <person name="Brodie E.L."/>
            <person name="Williams K.H."/>
            <person name="Hubbard S.S."/>
            <person name="Banfield J.F."/>
        </authorList>
    </citation>
    <scope>NUCLEOTIDE SEQUENCE [LARGE SCALE GENOMIC DNA]</scope>
</reference>
<accession>A0A1F8B032</accession>